<keyword evidence="1" id="KW-0472">Membrane</keyword>
<protein>
    <submittedName>
        <fullName evidence="2">Uncharacterized protein</fullName>
    </submittedName>
</protein>
<evidence type="ECO:0000256" key="1">
    <source>
        <dbReference type="SAM" id="Phobius"/>
    </source>
</evidence>
<accession>A0A8T0H045</accession>
<feature type="transmembrane region" description="Helical" evidence="1">
    <location>
        <begin position="293"/>
        <end position="315"/>
    </location>
</feature>
<gene>
    <name evidence="2" type="ORF">KC19_8G089500</name>
</gene>
<evidence type="ECO:0000313" key="3">
    <source>
        <dbReference type="Proteomes" id="UP000822688"/>
    </source>
</evidence>
<dbReference type="EMBL" id="CM026429">
    <property type="protein sequence ID" value="KAG0564177.1"/>
    <property type="molecule type" value="Genomic_DNA"/>
</dbReference>
<dbReference type="Proteomes" id="UP000822688">
    <property type="component" value="Chromosome 8"/>
</dbReference>
<reference evidence="2" key="1">
    <citation type="submission" date="2020-06" db="EMBL/GenBank/DDBJ databases">
        <title>WGS assembly of Ceratodon purpureus strain R40.</title>
        <authorList>
            <person name="Carey S.B."/>
            <person name="Jenkins J."/>
            <person name="Shu S."/>
            <person name="Lovell J.T."/>
            <person name="Sreedasyam A."/>
            <person name="Maumus F."/>
            <person name="Tiley G.P."/>
            <person name="Fernandez-Pozo N."/>
            <person name="Barry K."/>
            <person name="Chen C."/>
            <person name="Wang M."/>
            <person name="Lipzen A."/>
            <person name="Daum C."/>
            <person name="Saski C.A."/>
            <person name="Payton A.C."/>
            <person name="Mcbreen J.C."/>
            <person name="Conrad R.E."/>
            <person name="Kollar L.M."/>
            <person name="Olsson S."/>
            <person name="Huttunen S."/>
            <person name="Landis J.B."/>
            <person name="Wickett N.J."/>
            <person name="Johnson M.G."/>
            <person name="Rensing S.A."/>
            <person name="Grimwood J."/>
            <person name="Schmutz J."/>
            <person name="Mcdaniel S.F."/>
        </authorList>
    </citation>
    <scope>NUCLEOTIDE SEQUENCE</scope>
    <source>
        <strain evidence="2">R40</strain>
    </source>
</reference>
<proteinExistence type="predicted"/>
<evidence type="ECO:0000313" key="2">
    <source>
        <dbReference type="EMBL" id="KAG0564177.1"/>
    </source>
</evidence>
<name>A0A8T0H045_CERPU</name>
<dbReference type="AlphaFoldDB" id="A0A8T0H045"/>
<keyword evidence="1" id="KW-1133">Transmembrane helix</keyword>
<dbReference type="PANTHER" id="PTHR36802:SF1">
    <property type="entry name" value="OS02G0815400 PROTEIN"/>
    <property type="match status" value="1"/>
</dbReference>
<dbReference type="OrthoDB" id="1923116at2759"/>
<sequence length="323" mass="34286">MAVMAAGLTTSTPFLCLSSTLRQEVHTCSGSPQVSFWRSDLTGGFSLSHRSSKAASQVRQFKGSRFVRAAQSSAKNEADVTDDNLEITKARLRELSESLVLPANYLERLPSDLRVDLKDAAFALSNGTLSDECGEQAGALLMQLSRTWESGDTQGAAATAKQLPTLLDKLTSESSSAFVGRRCIRAGRYFTATGQYEGGELQKIGKALIALGEAFSRGNLPVTEAPVSTAKTFKFGDLQVDITAQRAYIGAAVSLVFGLLSWQLTSGLQNQSDSSQYANDNAILLATSLRGTLLAGGYFCAVLSACTAVGLLVLASTINSEKK</sequence>
<comment type="caution">
    <text evidence="2">The sequence shown here is derived from an EMBL/GenBank/DDBJ whole genome shotgun (WGS) entry which is preliminary data.</text>
</comment>
<keyword evidence="1" id="KW-0812">Transmembrane</keyword>
<dbReference type="PANTHER" id="PTHR36802">
    <property type="entry name" value="OS02G0815400 PROTEIN"/>
    <property type="match status" value="1"/>
</dbReference>
<organism evidence="2 3">
    <name type="scientific">Ceratodon purpureus</name>
    <name type="common">Fire moss</name>
    <name type="synonym">Dicranum purpureum</name>
    <dbReference type="NCBI Taxonomy" id="3225"/>
    <lineage>
        <taxon>Eukaryota</taxon>
        <taxon>Viridiplantae</taxon>
        <taxon>Streptophyta</taxon>
        <taxon>Embryophyta</taxon>
        <taxon>Bryophyta</taxon>
        <taxon>Bryophytina</taxon>
        <taxon>Bryopsida</taxon>
        <taxon>Dicranidae</taxon>
        <taxon>Pseudoditrichales</taxon>
        <taxon>Ditrichaceae</taxon>
        <taxon>Ceratodon</taxon>
    </lineage>
</organism>
<keyword evidence="3" id="KW-1185">Reference proteome</keyword>